<gene>
    <name evidence="1" type="ORF">LTRI10_LOCUS6561</name>
</gene>
<organism evidence="1 2">
    <name type="scientific">Linum trigynum</name>
    <dbReference type="NCBI Taxonomy" id="586398"/>
    <lineage>
        <taxon>Eukaryota</taxon>
        <taxon>Viridiplantae</taxon>
        <taxon>Streptophyta</taxon>
        <taxon>Embryophyta</taxon>
        <taxon>Tracheophyta</taxon>
        <taxon>Spermatophyta</taxon>
        <taxon>Magnoliopsida</taxon>
        <taxon>eudicotyledons</taxon>
        <taxon>Gunneridae</taxon>
        <taxon>Pentapetalae</taxon>
        <taxon>rosids</taxon>
        <taxon>fabids</taxon>
        <taxon>Malpighiales</taxon>
        <taxon>Linaceae</taxon>
        <taxon>Linum</taxon>
    </lineage>
</organism>
<proteinExistence type="predicted"/>
<dbReference type="EMBL" id="OZ034814">
    <property type="protein sequence ID" value="CAL1359046.1"/>
    <property type="molecule type" value="Genomic_DNA"/>
</dbReference>
<sequence>MVSERRSRSRGREESHCRIGSRDWRWRRGAAVPVSPSLERKRSRTVAARREESHCRCVAARGEEERKRGVARRLGFVNLCDLRFPIRVGRELGKWAGPGEWGSGLGDG</sequence>
<evidence type="ECO:0000313" key="2">
    <source>
        <dbReference type="Proteomes" id="UP001497516"/>
    </source>
</evidence>
<dbReference type="Proteomes" id="UP001497516">
    <property type="component" value="Chromosome 10"/>
</dbReference>
<reference evidence="1 2" key="1">
    <citation type="submission" date="2024-04" db="EMBL/GenBank/DDBJ databases">
        <authorList>
            <person name="Fracassetti M."/>
        </authorList>
    </citation>
    <scope>NUCLEOTIDE SEQUENCE [LARGE SCALE GENOMIC DNA]</scope>
</reference>
<evidence type="ECO:0000313" key="1">
    <source>
        <dbReference type="EMBL" id="CAL1359046.1"/>
    </source>
</evidence>
<dbReference type="AlphaFoldDB" id="A0AAV2CSQ4"/>
<name>A0AAV2CSQ4_9ROSI</name>
<accession>A0AAV2CSQ4</accession>
<protein>
    <submittedName>
        <fullName evidence="1">Uncharacterized protein</fullName>
    </submittedName>
</protein>
<keyword evidence="2" id="KW-1185">Reference proteome</keyword>